<protein>
    <recommendedName>
        <fullName evidence="10">GOLD domain-containing protein</fullName>
    </recommendedName>
</protein>
<evidence type="ECO:0000259" key="10">
    <source>
        <dbReference type="PROSITE" id="PS50866"/>
    </source>
</evidence>
<dbReference type="SMART" id="SM01190">
    <property type="entry name" value="EMP24_GP25L"/>
    <property type="match status" value="1"/>
</dbReference>
<keyword evidence="4 9" id="KW-0732">Signal</keyword>
<evidence type="ECO:0000256" key="3">
    <source>
        <dbReference type="ARBA" id="ARBA00022692"/>
    </source>
</evidence>
<gene>
    <name evidence="11" type="ORF">Cvel_22061</name>
</gene>
<name>A0A0G4GIQ5_9ALVE</name>
<evidence type="ECO:0000256" key="5">
    <source>
        <dbReference type="ARBA" id="ARBA00022989"/>
    </source>
</evidence>
<dbReference type="VEuPathDB" id="CryptoDB:Cvel_22061"/>
<feature type="chain" id="PRO_5005190240" description="GOLD domain-containing protein" evidence="9">
    <location>
        <begin position="20"/>
        <end position="198"/>
    </location>
</feature>
<dbReference type="EMBL" id="CDMZ01001250">
    <property type="protein sequence ID" value="CEM29720.1"/>
    <property type="molecule type" value="Genomic_DNA"/>
</dbReference>
<dbReference type="PhylomeDB" id="A0A0G4GIQ5"/>
<evidence type="ECO:0000256" key="1">
    <source>
        <dbReference type="ARBA" id="ARBA00004479"/>
    </source>
</evidence>
<evidence type="ECO:0000256" key="9">
    <source>
        <dbReference type="SAM" id="SignalP"/>
    </source>
</evidence>
<evidence type="ECO:0000256" key="2">
    <source>
        <dbReference type="ARBA" id="ARBA00007104"/>
    </source>
</evidence>
<dbReference type="AlphaFoldDB" id="A0A0G4GIQ5"/>
<comment type="subcellular location">
    <subcellularLocation>
        <location evidence="1 7">Membrane</location>
        <topology evidence="1 7">Single-pass type I membrane protein</topology>
    </subcellularLocation>
</comment>
<feature type="domain" description="GOLD" evidence="10">
    <location>
        <begin position="31"/>
        <end position="133"/>
    </location>
</feature>
<evidence type="ECO:0000256" key="7">
    <source>
        <dbReference type="RuleBase" id="RU003827"/>
    </source>
</evidence>
<evidence type="ECO:0000256" key="4">
    <source>
        <dbReference type="ARBA" id="ARBA00022729"/>
    </source>
</evidence>
<dbReference type="Pfam" id="PF01105">
    <property type="entry name" value="EMP24_GP25L"/>
    <property type="match status" value="1"/>
</dbReference>
<feature type="signal peptide" evidence="9">
    <location>
        <begin position="1"/>
        <end position="19"/>
    </location>
</feature>
<keyword evidence="5 8" id="KW-1133">Transmembrane helix</keyword>
<keyword evidence="6 8" id="KW-0472">Membrane</keyword>
<reference evidence="11" key="1">
    <citation type="submission" date="2014-11" db="EMBL/GenBank/DDBJ databases">
        <authorList>
            <person name="Otto D Thomas"/>
            <person name="Naeem Raeece"/>
        </authorList>
    </citation>
    <scope>NUCLEOTIDE SEQUENCE</scope>
</reference>
<dbReference type="InterPro" id="IPR015720">
    <property type="entry name" value="Emp24-like"/>
</dbReference>
<dbReference type="InterPro" id="IPR009038">
    <property type="entry name" value="GOLD_dom"/>
</dbReference>
<evidence type="ECO:0000256" key="8">
    <source>
        <dbReference type="SAM" id="Phobius"/>
    </source>
</evidence>
<evidence type="ECO:0000256" key="6">
    <source>
        <dbReference type="ARBA" id="ARBA00023136"/>
    </source>
</evidence>
<proteinExistence type="inferred from homology"/>
<dbReference type="GO" id="GO:0016020">
    <property type="term" value="C:membrane"/>
    <property type="evidence" value="ECO:0007669"/>
    <property type="project" value="UniProtKB-SubCell"/>
</dbReference>
<comment type="similarity">
    <text evidence="2 7">Belongs to the EMP24/GP25L family.</text>
</comment>
<sequence>MVFVFVLGLFVLLLSLADGIDVSIDLNSSQKKCFGEELSKHTLLVTEFNTKGEAEIGVSVADPSATIFTDKEKTDIKTAFTTNQPGTHMFCVQNLSKKGVTVWLSIKWGAHARDYSQIAKKEHLDPMMTSLRKAADDLKLYHSNILYMREREERMRQTNDSTADRVMIFTALSVFIMLAVASLQAYYFRTFFRSKKII</sequence>
<evidence type="ECO:0000313" key="11">
    <source>
        <dbReference type="EMBL" id="CEM29720.1"/>
    </source>
</evidence>
<keyword evidence="3 7" id="KW-0812">Transmembrane</keyword>
<accession>A0A0G4GIQ5</accession>
<dbReference type="PROSITE" id="PS50866">
    <property type="entry name" value="GOLD"/>
    <property type="match status" value="1"/>
</dbReference>
<dbReference type="PANTHER" id="PTHR22811">
    <property type="entry name" value="TRANSMEMBRANE EMP24 DOMAIN-CONTAINING PROTEIN"/>
    <property type="match status" value="1"/>
</dbReference>
<feature type="transmembrane region" description="Helical" evidence="8">
    <location>
        <begin position="166"/>
        <end position="188"/>
    </location>
</feature>
<organism evidence="11">
    <name type="scientific">Chromera velia CCMP2878</name>
    <dbReference type="NCBI Taxonomy" id="1169474"/>
    <lineage>
        <taxon>Eukaryota</taxon>
        <taxon>Sar</taxon>
        <taxon>Alveolata</taxon>
        <taxon>Colpodellida</taxon>
        <taxon>Chromeraceae</taxon>
        <taxon>Chromera</taxon>
    </lineage>
</organism>